<name>A0AAD5WV49_9PEZI</name>
<protein>
    <submittedName>
        <fullName evidence="1">Uncharacterized protein</fullName>
    </submittedName>
</protein>
<dbReference type="Proteomes" id="UP001201980">
    <property type="component" value="Unassembled WGS sequence"/>
</dbReference>
<dbReference type="EMBL" id="JAKWBI020000090">
    <property type="protein sequence ID" value="KAJ2903119.1"/>
    <property type="molecule type" value="Genomic_DNA"/>
</dbReference>
<comment type="caution">
    <text evidence="1">The sequence shown here is derived from an EMBL/GenBank/DDBJ whole genome shotgun (WGS) entry which is preliminary data.</text>
</comment>
<proteinExistence type="predicted"/>
<reference evidence="1" key="1">
    <citation type="submission" date="2022-07" db="EMBL/GenBank/DDBJ databases">
        <title>Draft genome sequence of Zalerion maritima ATCC 34329, a (micro)plastics degrading marine fungus.</title>
        <authorList>
            <person name="Paco A."/>
            <person name="Goncalves M.F.M."/>
            <person name="Rocha-Santos T.A.P."/>
            <person name="Alves A."/>
        </authorList>
    </citation>
    <scope>NUCLEOTIDE SEQUENCE</scope>
    <source>
        <strain evidence="1">ATCC 34329</strain>
    </source>
</reference>
<evidence type="ECO:0000313" key="1">
    <source>
        <dbReference type="EMBL" id="KAJ2903119.1"/>
    </source>
</evidence>
<organism evidence="1 2">
    <name type="scientific">Zalerion maritima</name>
    <dbReference type="NCBI Taxonomy" id="339359"/>
    <lineage>
        <taxon>Eukaryota</taxon>
        <taxon>Fungi</taxon>
        <taxon>Dikarya</taxon>
        <taxon>Ascomycota</taxon>
        <taxon>Pezizomycotina</taxon>
        <taxon>Sordariomycetes</taxon>
        <taxon>Lulworthiomycetidae</taxon>
        <taxon>Lulworthiales</taxon>
        <taxon>Lulworthiaceae</taxon>
        <taxon>Zalerion</taxon>
    </lineage>
</organism>
<evidence type="ECO:0000313" key="2">
    <source>
        <dbReference type="Proteomes" id="UP001201980"/>
    </source>
</evidence>
<keyword evidence="2" id="KW-1185">Reference proteome</keyword>
<sequence>MDTTRVSHPFELHIEYYSALNKIAAVSRKLKSDRALASWPAFRYSVKTAMKAYQSALNNLKDLKIVGIGLVDAMIEEHRCSVKKLAKDVDGTLDEKGRRRGLSQDVRTLIKTELDRALQEQGLPNSTDDRSIWKRFPRFSNAVASYIDETKRSAMGQAENIGRSKAEVLKYVREKCKAFAENPIP</sequence>
<accession>A0AAD5WV49</accession>
<dbReference type="AlphaFoldDB" id="A0AAD5WV49"/>
<gene>
    <name evidence="1" type="ORF">MKZ38_010383</name>
</gene>